<dbReference type="OrthoDB" id="1524817at2"/>
<name>F5XRJ4_MICPN</name>
<evidence type="ECO:0000313" key="1">
    <source>
        <dbReference type="EMBL" id="BAK34684.1"/>
    </source>
</evidence>
<dbReference type="Proteomes" id="UP000007947">
    <property type="component" value="Chromosome"/>
</dbReference>
<dbReference type="HOGENOM" id="CLU_162052_0_0_11"/>
<gene>
    <name evidence="1" type="ordered locus">MLP_16700</name>
</gene>
<protein>
    <recommendedName>
        <fullName evidence="3">Type II toxin-antitoxin system RelE/ParE family toxin</fullName>
    </recommendedName>
</protein>
<evidence type="ECO:0008006" key="3">
    <source>
        <dbReference type="Google" id="ProtNLM"/>
    </source>
</evidence>
<sequence>MNAPPFQLVYTDEARAVLMDLERPRHSVKRKKVLKTLRLLRDIGPAHPGLNSHKYHSRSGPQGEDLWESYVDDRTPGAWRIWWIWWIYGPEDDMITIVTLGPHP</sequence>
<organism evidence="1 2">
    <name type="scientific">Microlunatus phosphovorus (strain ATCC 700054 / DSM 10555 / JCM 9379 / NBRC 101784 / NCIMB 13414 / VKM Ac-1990 / NM-1)</name>
    <dbReference type="NCBI Taxonomy" id="1032480"/>
    <lineage>
        <taxon>Bacteria</taxon>
        <taxon>Bacillati</taxon>
        <taxon>Actinomycetota</taxon>
        <taxon>Actinomycetes</taxon>
        <taxon>Propionibacteriales</taxon>
        <taxon>Propionibacteriaceae</taxon>
        <taxon>Microlunatus</taxon>
    </lineage>
</organism>
<reference evidence="1 2" key="1">
    <citation type="submission" date="2011-05" db="EMBL/GenBank/DDBJ databases">
        <title>Whole genome sequence of Microlunatus phosphovorus NM-1.</title>
        <authorList>
            <person name="Hosoyama A."/>
            <person name="Sasaki K."/>
            <person name="Harada T."/>
            <person name="Igarashi R."/>
            <person name="Kawakoshi A."/>
            <person name="Sasagawa M."/>
            <person name="Fukada J."/>
            <person name="Nakamura S."/>
            <person name="Katano Y."/>
            <person name="Hanada S."/>
            <person name="Kamagata Y."/>
            <person name="Nakamura N."/>
            <person name="Yamazaki S."/>
            <person name="Fujita N."/>
        </authorList>
    </citation>
    <scope>NUCLEOTIDE SEQUENCE [LARGE SCALE GENOMIC DNA]</scope>
    <source>
        <strain evidence="2">ATCC 700054 / DSM 10555 / JCM 9379 / NBRC 101784 / NCIMB 13414 / VKM Ac-1990 / NM-1</strain>
    </source>
</reference>
<dbReference type="EMBL" id="AP012204">
    <property type="protein sequence ID" value="BAK34684.1"/>
    <property type="molecule type" value="Genomic_DNA"/>
</dbReference>
<dbReference type="STRING" id="1032480.MLP_16700"/>
<accession>F5XRJ4</accession>
<keyword evidence="2" id="KW-1185">Reference proteome</keyword>
<proteinExistence type="predicted"/>
<dbReference type="AlphaFoldDB" id="F5XRJ4"/>
<dbReference type="eggNOG" id="COG2026">
    <property type="taxonomic scope" value="Bacteria"/>
</dbReference>
<evidence type="ECO:0000313" key="2">
    <source>
        <dbReference type="Proteomes" id="UP000007947"/>
    </source>
</evidence>
<dbReference type="KEGG" id="mph:MLP_16700"/>